<organism evidence="2 3">
    <name type="scientific">Mycobacterium kansasii</name>
    <dbReference type="NCBI Taxonomy" id="1768"/>
    <lineage>
        <taxon>Bacteria</taxon>
        <taxon>Bacillati</taxon>
        <taxon>Actinomycetota</taxon>
        <taxon>Actinomycetes</taxon>
        <taxon>Mycobacteriales</taxon>
        <taxon>Mycobacteriaceae</taxon>
        <taxon>Mycobacterium</taxon>
    </lineage>
</organism>
<dbReference type="InterPro" id="IPR014043">
    <property type="entry name" value="Acyl_transferase_dom"/>
</dbReference>
<evidence type="ECO:0000313" key="3">
    <source>
        <dbReference type="Proteomes" id="UP000516380"/>
    </source>
</evidence>
<proteinExistence type="predicted"/>
<dbReference type="InterPro" id="IPR001227">
    <property type="entry name" value="Ac_transferase_dom_sf"/>
</dbReference>
<dbReference type="GO" id="GO:0016740">
    <property type="term" value="F:transferase activity"/>
    <property type="evidence" value="ECO:0007669"/>
    <property type="project" value="InterPro"/>
</dbReference>
<dbReference type="InterPro" id="IPR016036">
    <property type="entry name" value="Malonyl_transacylase_ACP-bd"/>
</dbReference>
<evidence type="ECO:0000313" key="2">
    <source>
        <dbReference type="EMBL" id="BCI86014.1"/>
    </source>
</evidence>
<gene>
    <name evidence="2" type="ORF">NIIDMKKI_12200</name>
</gene>
<dbReference type="SUPFAM" id="SSF55048">
    <property type="entry name" value="Probable ACP-binding domain of malonyl-CoA ACP transacylase"/>
    <property type="match status" value="1"/>
</dbReference>
<dbReference type="Gene3D" id="3.40.366.10">
    <property type="entry name" value="Malonyl-Coenzyme A Acyl Carrier Protein, domain 2"/>
    <property type="match status" value="1"/>
</dbReference>
<keyword evidence="3" id="KW-1185">Reference proteome</keyword>
<sequence length="91" mass="9356">MVAGALTPAEGLRVIAIRSRLMARMAGQGAVALLELDADAAARLLHTLPGVSVAGLLSPRQTVIAGPPLRWLRRSPLCSSKTGSPAGSTCR</sequence>
<dbReference type="Proteomes" id="UP000516380">
    <property type="component" value="Chromosome"/>
</dbReference>
<reference evidence="2 3" key="1">
    <citation type="submission" date="2020-07" db="EMBL/GenBank/DDBJ databases">
        <title>Mycobacterium kansasii (former subtype) with zoonotic potential isolated from diseased indoor pet cat, Japan.</title>
        <authorList>
            <person name="Fukano H."/>
            <person name="Terazono T."/>
            <person name="Hoshino Y."/>
        </authorList>
    </citation>
    <scope>NUCLEOTIDE SEQUENCE [LARGE SCALE GENOMIC DNA]</scope>
    <source>
        <strain evidence="2 3">Kuro-I</strain>
    </source>
</reference>
<protein>
    <recommendedName>
        <fullName evidence="1">Malonyl-CoA:ACP transacylase (MAT) domain-containing protein</fullName>
    </recommendedName>
</protein>
<feature type="domain" description="Malonyl-CoA:ACP transacylase (MAT)" evidence="1">
    <location>
        <begin position="2"/>
        <end position="69"/>
    </location>
</feature>
<accession>A0A7G1I6D9</accession>
<dbReference type="EMBL" id="AP023343">
    <property type="protein sequence ID" value="BCI86014.1"/>
    <property type="molecule type" value="Genomic_DNA"/>
</dbReference>
<dbReference type="AlphaFoldDB" id="A0A7G1I6D9"/>
<name>A0A7G1I6D9_MYCKA</name>
<dbReference type="Gene3D" id="3.30.70.250">
    <property type="entry name" value="Malonyl-CoA ACP transacylase, ACP-binding"/>
    <property type="match status" value="1"/>
</dbReference>
<dbReference type="Pfam" id="PF00698">
    <property type="entry name" value="Acyl_transf_1"/>
    <property type="match status" value="1"/>
</dbReference>
<evidence type="ECO:0000259" key="1">
    <source>
        <dbReference type="Pfam" id="PF00698"/>
    </source>
</evidence>